<protein>
    <submittedName>
        <fullName evidence="1">Uncharacterized protein</fullName>
    </submittedName>
</protein>
<keyword evidence="2" id="KW-1185">Reference proteome</keyword>
<gene>
    <name evidence="1" type="ORF">Dsin_018313</name>
</gene>
<evidence type="ECO:0000313" key="1">
    <source>
        <dbReference type="EMBL" id="KAK3204267.1"/>
    </source>
</evidence>
<dbReference type="PANTHER" id="PTHR33116:SF86">
    <property type="entry name" value="REVERSE TRANSCRIPTASE DOMAIN-CONTAINING PROTEIN"/>
    <property type="match status" value="1"/>
</dbReference>
<dbReference type="AlphaFoldDB" id="A0AAE0E1I4"/>
<sequence length="352" mass="39480">MMGYVLDGVELKPSNQQRNFLDGLFTSDKVRRVVFDMGPMKALGEVGLRALFYQKYRDTIGSSVTLACLRCLNDCESLEAMNSTLIMLIPKVTAPEHITKFRPISLCNVLYKIITNTLANRLCLALGEIVKLLKKIIDDYMNASGHLVNYSKSTMCESSSVGQGESVRLATILGFHVVVCHDRYLGLQCFVGRNKRKLFVDIVDIVWNRLKSWQDKFLSMGGKEILIKTVVQSISKYSMSLFHLPKGENALVNQLKTIVEEWDLGLILANVLEEDTVAILSLPVVVSLLIVESLASDSVHMFMKYLSSSSDPEYAEYARACPSMPEPVFWSVVGLLYSLPSKFPWESLPFNP</sequence>
<accession>A0AAE0E1I4</accession>
<dbReference type="Proteomes" id="UP001281410">
    <property type="component" value="Unassembled WGS sequence"/>
</dbReference>
<comment type="caution">
    <text evidence="1">The sequence shown here is derived from an EMBL/GenBank/DDBJ whole genome shotgun (WGS) entry which is preliminary data.</text>
</comment>
<dbReference type="EMBL" id="JANJYJ010000006">
    <property type="protein sequence ID" value="KAK3204267.1"/>
    <property type="molecule type" value="Genomic_DNA"/>
</dbReference>
<evidence type="ECO:0000313" key="2">
    <source>
        <dbReference type="Proteomes" id="UP001281410"/>
    </source>
</evidence>
<organism evidence="1 2">
    <name type="scientific">Dipteronia sinensis</name>
    <dbReference type="NCBI Taxonomy" id="43782"/>
    <lineage>
        <taxon>Eukaryota</taxon>
        <taxon>Viridiplantae</taxon>
        <taxon>Streptophyta</taxon>
        <taxon>Embryophyta</taxon>
        <taxon>Tracheophyta</taxon>
        <taxon>Spermatophyta</taxon>
        <taxon>Magnoliopsida</taxon>
        <taxon>eudicotyledons</taxon>
        <taxon>Gunneridae</taxon>
        <taxon>Pentapetalae</taxon>
        <taxon>rosids</taxon>
        <taxon>malvids</taxon>
        <taxon>Sapindales</taxon>
        <taxon>Sapindaceae</taxon>
        <taxon>Hippocastanoideae</taxon>
        <taxon>Acereae</taxon>
        <taxon>Dipteronia</taxon>
    </lineage>
</organism>
<name>A0AAE0E1I4_9ROSI</name>
<proteinExistence type="predicted"/>
<dbReference type="PANTHER" id="PTHR33116">
    <property type="entry name" value="REVERSE TRANSCRIPTASE ZINC-BINDING DOMAIN-CONTAINING PROTEIN-RELATED-RELATED"/>
    <property type="match status" value="1"/>
</dbReference>
<reference evidence="1" key="1">
    <citation type="journal article" date="2023" name="Plant J.">
        <title>Genome sequences and population genomics provide insights into the demographic history, inbreeding, and mutation load of two 'living fossil' tree species of Dipteronia.</title>
        <authorList>
            <person name="Feng Y."/>
            <person name="Comes H.P."/>
            <person name="Chen J."/>
            <person name="Zhu S."/>
            <person name="Lu R."/>
            <person name="Zhang X."/>
            <person name="Li P."/>
            <person name="Qiu J."/>
            <person name="Olsen K.M."/>
            <person name="Qiu Y."/>
        </authorList>
    </citation>
    <scope>NUCLEOTIDE SEQUENCE</scope>
    <source>
        <strain evidence="1">NBL</strain>
    </source>
</reference>